<dbReference type="PROSITE" id="PS00290">
    <property type="entry name" value="IG_MHC"/>
    <property type="match status" value="1"/>
</dbReference>
<evidence type="ECO:0000313" key="4">
    <source>
        <dbReference type="Ensembl" id="ENSPCEP00000017111.1"/>
    </source>
</evidence>
<accession>A0A8C8SCM6</accession>
<dbReference type="CDD" id="cd00098">
    <property type="entry name" value="IgC1"/>
    <property type="match status" value="1"/>
</dbReference>
<keyword evidence="2" id="KW-0472">Membrane</keyword>
<dbReference type="AlphaFoldDB" id="A0A8C8SCM6"/>
<dbReference type="InterPro" id="IPR050380">
    <property type="entry name" value="Immune_Resp_Modulators"/>
</dbReference>
<keyword evidence="2" id="KW-1133">Transmembrane helix</keyword>
<dbReference type="InterPro" id="IPR003599">
    <property type="entry name" value="Ig_sub"/>
</dbReference>
<dbReference type="InterPro" id="IPR003006">
    <property type="entry name" value="Ig/MHC_CS"/>
</dbReference>
<feature type="transmembrane region" description="Helical" evidence="2">
    <location>
        <begin position="233"/>
        <end position="257"/>
    </location>
</feature>
<dbReference type="Proteomes" id="UP000694393">
    <property type="component" value="Unplaced"/>
</dbReference>
<reference evidence="4" key="2">
    <citation type="submission" date="2025-09" db="UniProtKB">
        <authorList>
            <consortium name="Ensembl"/>
        </authorList>
    </citation>
    <scope>IDENTIFICATION</scope>
</reference>
<dbReference type="PANTHER" id="PTHR23411">
    <property type="entry name" value="TAPASIN"/>
    <property type="match status" value="1"/>
</dbReference>
<dbReference type="PROSITE" id="PS50835">
    <property type="entry name" value="IG_LIKE"/>
    <property type="match status" value="4"/>
</dbReference>
<dbReference type="SMART" id="SM00409">
    <property type="entry name" value="IG"/>
    <property type="match status" value="4"/>
</dbReference>
<keyword evidence="2" id="KW-0812">Transmembrane</keyword>
<feature type="domain" description="Ig-like" evidence="3">
    <location>
        <begin position="9"/>
        <end position="127"/>
    </location>
</feature>
<proteinExistence type="predicted"/>
<dbReference type="SUPFAM" id="SSF48726">
    <property type="entry name" value="Immunoglobulin"/>
    <property type="match status" value="4"/>
</dbReference>
<dbReference type="Pfam" id="PF07654">
    <property type="entry name" value="C1-set"/>
    <property type="match status" value="1"/>
</dbReference>
<keyword evidence="5" id="KW-1185">Reference proteome</keyword>
<dbReference type="SMART" id="SM00407">
    <property type="entry name" value="IGc1"/>
    <property type="match status" value="1"/>
</dbReference>
<evidence type="ECO:0000256" key="1">
    <source>
        <dbReference type="ARBA" id="ARBA00023319"/>
    </source>
</evidence>
<keyword evidence="1" id="KW-0393">Immunoglobulin domain</keyword>
<name>A0A8C8SCM6_9SAUR</name>
<feature type="domain" description="Ig-like" evidence="3">
    <location>
        <begin position="269"/>
        <end position="390"/>
    </location>
</feature>
<dbReference type="InterPro" id="IPR013783">
    <property type="entry name" value="Ig-like_fold"/>
</dbReference>
<evidence type="ECO:0000313" key="5">
    <source>
        <dbReference type="Proteomes" id="UP000694393"/>
    </source>
</evidence>
<evidence type="ECO:0000256" key="2">
    <source>
        <dbReference type="SAM" id="Phobius"/>
    </source>
</evidence>
<protein>
    <recommendedName>
        <fullName evidence="3">Ig-like domain-containing protein</fullName>
    </recommendedName>
</protein>
<organism evidence="4 5">
    <name type="scientific">Pelusios castaneus</name>
    <name type="common">West African mud turtle</name>
    <dbReference type="NCBI Taxonomy" id="367368"/>
    <lineage>
        <taxon>Eukaryota</taxon>
        <taxon>Metazoa</taxon>
        <taxon>Chordata</taxon>
        <taxon>Craniata</taxon>
        <taxon>Vertebrata</taxon>
        <taxon>Euteleostomi</taxon>
        <taxon>Archelosauria</taxon>
        <taxon>Testudinata</taxon>
        <taxon>Testudines</taxon>
        <taxon>Pleurodira</taxon>
        <taxon>Pelomedusidae</taxon>
        <taxon>Pelusios</taxon>
    </lineage>
</organism>
<feature type="domain" description="Ig-like" evidence="3">
    <location>
        <begin position="516"/>
        <end position="616"/>
    </location>
</feature>
<dbReference type="InterPro" id="IPR003597">
    <property type="entry name" value="Ig_C1-set"/>
</dbReference>
<dbReference type="InterPro" id="IPR007110">
    <property type="entry name" value="Ig-like_dom"/>
</dbReference>
<feature type="domain" description="Ig-like" evidence="3">
    <location>
        <begin position="130"/>
        <end position="223"/>
    </location>
</feature>
<dbReference type="Gene3D" id="2.60.40.10">
    <property type="entry name" value="Immunoglobulins"/>
    <property type="match status" value="5"/>
</dbReference>
<dbReference type="Ensembl" id="ENSPCET00000017713.1">
    <property type="protein sequence ID" value="ENSPCEP00000017111.1"/>
    <property type="gene ID" value="ENSPCEG00000013461.1"/>
</dbReference>
<sequence>MSSRAVSSPVCLSVCAGGTLQISIPVSPVRAWPSSDVLLGCQFSVATASVDLKRLVVQWWLGEHLVAKFDGVPSYHREGARLSPEELRHGNASLLLPRVGDVDAGLYTCSIIYTLNRQSGNVELRVEAAPRISIPQRSATRLTETSFPCHIWGFYPRDIAITWLRDGRVLTESTCSTPQRNPDGTFNLTLTYTFTPVDWDRGSIFTCHVSHSALAQPLQEEFTLGVTWSATDIVMAVSMVLLLLVVAVVCLFIYITYEWKHFKKGRGAPYSVSKVQGLKRCLLGQEVTVSCSMRGTFPEDTAVIWERIHGGDRMMIGTSGGSEAEERPEEHSLLHRQPQGWKATQERSGTCLTASLTFTPAVQDDGARVRCSFRHKARGICAQRESREIRLWAWPDVSQIQVLPQGETEDTVQLAVQIQNFYPRTIHCIEWCWDGGRSWRDETPETNQNPDLTFNATSVCSIPSRTFSDPEFRVRVLVQQTSQNPKVWREITARDTGRKLCYQVSDVRGLEGCLLGQKVTLSCSMWGTFPEDTAVTWERIHGEDRTMIGTNEGSRAGKEPEEQLLLHPQGWTVTQLQSKNMLISFLTFTPTVQDDGARVRCHFHHEAQGIHEQSLTDVIRVSDTIIV</sequence>
<evidence type="ECO:0000259" key="3">
    <source>
        <dbReference type="PROSITE" id="PS50835"/>
    </source>
</evidence>
<dbReference type="InterPro" id="IPR036179">
    <property type="entry name" value="Ig-like_dom_sf"/>
</dbReference>
<reference evidence="4" key="1">
    <citation type="submission" date="2025-08" db="UniProtKB">
        <authorList>
            <consortium name="Ensembl"/>
        </authorList>
    </citation>
    <scope>IDENTIFICATION</scope>
</reference>